<protein>
    <submittedName>
        <fullName evidence="1">Uncharacterized protein</fullName>
    </submittedName>
</protein>
<evidence type="ECO:0000313" key="2">
    <source>
        <dbReference type="Proteomes" id="UP000245631"/>
    </source>
</evidence>
<comment type="caution">
    <text evidence="1">The sequence shown here is derived from an EMBL/GenBank/DDBJ whole genome shotgun (WGS) entry which is preliminary data.</text>
</comment>
<dbReference type="Proteomes" id="UP000245631">
    <property type="component" value="Unassembled WGS sequence"/>
</dbReference>
<dbReference type="EMBL" id="QGGH01000008">
    <property type="protein sequence ID" value="PWJ89139.1"/>
    <property type="molecule type" value="Genomic_DNA"/>
</dbReference>
<accession>A0A8E2W9P3</accession>
<dbReference type="AlphaFoldDB" id="A0A8E2W9P3"/>
<evidence type="ECO:0000313" key="1">
    <source>
        <dbReference type="EMBL" id="PWJ89139.1"/>
    </source>
</evidence>
<gene>
    <name evidence="1" type="ORF">C8D77_10883</name>
</gene>
<sequence>MVSAMGFEPRDRRSVFFTVVPVYEGIQAKSNRDWKPTFKRSDDPLARTEH</sequence>
<organism evidence="1 2">
    <name type="scientific">Rhizobium loti</name>
    <name type="common">Mesorhizobium loti</name>
    <dbReference type="NCBI Taxonomy" id="381"/>
    <lineage>
        <taxon>Bacteria</taxon>
        <taxon>Pseudomonadati</taxon>
        <taxon>Pseudomonadota</taxon>
        <taxon>Alphaproteobacteria</taxon>
        <taxon>Hyphomicrobiales</taxon>
        <taxon>Phyllobacteriaceae</taxon>
        <taxon>Mesorhizobium</taxon>
    </lineage>
</organism>
<proteinExistence type="predicted"/>
<name>A0A8E2W9P3_RHILI</name>
<reference evidence="1 2" key="1">
    <citation type="submission" date="2018-05" db="EMBL/GenBank/DDBJ databases">
        <title>Genomic Encyclopedia of Type Strains, Phase IV (KMG-IV): sequencing the most valuable type-strain genomes for metagenomic binning, comparative biology and taxonomic classification.</title>
        <authorList>
            <person name="Goeker M."/>
        </authorList>
    </citation>
    <scope>NUCLEOTIDE SEQUENCE [LARGE SCALE GENOMIC DNA]</scope>
    <source>
        <strain evidence="1 2">DSM 2626</strain>
    </source>
</reference>